<proteinExistence type="predicted"/>
<accession>A0A645I3K9</accession>
<evidence type="ECO:0000313" key="1">
    <source>
        <dbReference type="EMBL" id="MPN45838.1"/>
    </source>
</evidence>
<sequence>MLMIVLADGDDLFDGLWVAGLRRQRIVDADHRALGVMRK</sequence>
<gene>
    <name evidence="1" type="ORF">SDC9_193411</name>
</gene>
<dbReference type="AlphaFoldDB" id="A0A645I3K9"/>
<protein>
    <submittedName>
        <fullName evidence="1">Uncharacterized protein</fullName>
    </submittedName>
</protein>
<comment type="caution">
    <text evidence="1">The sequence shown here is derived from an EMBL/GenBank/DDBJ whole genome shotgun (WGS) entry which is preliminary data.</text>
</comment>
<dbReference type="EMBL" id="VSSQ01106018">
    <property type="protein sequence ID" value="MPN45838.1"/>
    <property type="molecule type" value="Genomic_DNA"/>
</dbReference>
<name>A0A645I3K9_9ZZZZ</name>
<reference evidence="1" key="1">
    <citation type="submission" date="2019-08" db="EMBL/GenBank/DDBJ databases">
        <authorList>
            <person name="Kucharzyk K."/>
            <person name="Murdoch R.W."/>
            <person name="Higgins S."/>
            <person name="Loffler F."/>
        </authorList>
    </citation>
    <scope>NUCLEOTIDE SEQUENCE</scope>
</reference>
<organism evidence="1">
    <name type="scientific">bioreactor metagenome</name>
    <dbReference type="NCBI Taxonomy" id="1076179"/>
    <lineage>
        <taxon>unclassified sequences</taxon>
        <taxon>metagenomes</taxon>
        <taxon>ecological metagenomes</taxon>
    </lineage>
</organism>